<gene>
    <name evidence="2" type="ORF">ABE541_08355</name>
</gene>
<dbReference type="Pfam" id="PF06057">
    <property type="entry name" value="VirJ"/>
    <property type="match status" value="1"/>
</dbReference>
<dbReference type="Proteomes" id="UP001409291">
    <property type="component" value="Unassembled WGS sequence"/>
</dbReference>
<dbReference type="SUPFAM" id="SSF53474">
    <property type="entry name" value="alpha/beta-Hydrolases"/>
    <property type="match status" value="1"/>
</dbReference>
<organism evidence="2 3">
    <name type="scientific">Sphingobacterium kitahiroshimense</name>
    <dbReference type="NCBI Taxonomy" id="470446"/>
    <lineage>
        <taxon>Bacteria</taxon>
        <taxon>Pseudomonadati</taxon>
        <taxon>Bacteroidota</taxon>
        <taxon>Sphingobacteriia</taxon>
        <taxon>Sphingobacteriales</taxon>
        <taxon>Sphingobacteriaceae</taxon>
        <taxon>Sphingobacterium</taxon>
    </lineage>
</organism>
<keyword evidence="3" id="KW-1185">Reference proteome</keyword>
<proteinExistence type="predicted"/>
<evidence type="ECO:0000313" key="2">
    <source>
        <dbReference type="EMBL" id="MEN5377266.1"/>
    </source>
</evidence>
<protein>
    <submittedName>
        <fullName evidence="2">AcvB/VirJ family lysyl-phosphatidylglycerol hydrolase</fullName>
    </submittedName>
</protein>
<accession>A0ABV0BRB5</accession>
<sequence>MNRIQMVRNKLGLFILLFLLKLTVMGQQKDIPLKIWNNNANSPIVLYLSGDGGLNSFSTSYCDLLGKQGYTVGAVNSKSFFWDKKSADQIAKELSSTLEKLLVGKKNHLVYFVGYSFGADVIPFLVNKLTAEWKERLQAVALLEPSTSTDLEIHVSDLFGRSEVKRSMDVVAEINKMVNVRTAILLGEDGVSFPIKNIRLKNLETIYMKGNHHFDGHVADVVKATVKHFALK</sequence>
<evidence type="ECO:0000313" key="3">
    <source>
        <dbReference type="Proteomes" id="UP001409291"/>
    </source>
</evidence>
<comment type="caution">
    <text evidence="2">The sequence shown here is derived from an EMBL/GenBank/DDBJ whole genome shotgun (WGS) entry which is preliminary data.</text>
</comment>
<feature type="domain" description="Bacterial virulence" evidence="1">
    <location>
        <begin position="44"/>
        <end position="228"/>
    </location>
</feature>
<keyword evidence="2" id="KW-0378">Hydrolase</keyword>
<dbReference type="EMBL" id="JBDJNQ010000003">
    <property type="protein sequence ID" value="MEN5377266.1"/>
    <property type="molecule type" value="Genomic_DNA"/>
</dbReference>
<dbReference type="Gene3D" id="3.40.50.1820">
    <property type="entry name" value="alpha/beta hydrolase"/>
    <property type="match status" value="1"/>
</dbReference>
<evidence type="ECO:0000259" key="1">
    <source>
        <dbReference type="Pfam" id="PF06057"/>
    </source>
</evidence>
<name>A0ABV0BRB5_9SPHI</name>
<dbReference type="InterPro" id="IPR010333">
    <property type="entry name" value="VirJ"/>
</dbReference>
<dbReference type="InterPro" id="IPR029058">
    <property type="entry name" value="AB_hydrolase_fold"/>
</dbReference>
<reference evidence="2 3" key="1">
    <citation type="submission" date="2024-04" db="EMBL/GenBank/DDBJ databases">
        <title>WGS of bacteria from Torrens River.</title>
        <authorList>
            <person name="Wyrsch E.R."/>
            <person name="Drigo B."/>
        </authorList>
    </citation>
    <scope>NUCLEOTIDE SEQUENCE [LARGE SCALE GENOMIC DNA]</scope>
    <source>
        <strain evidence="2 3">TWI391</strain>
    </source>
</reference>
<dbReference type="RefSeq" id="WP_183916368.1">
    <property type="nucleotide sequence ID" value="NZ_JBDJLH010000004.1"/>
</dbReference>
<dbReference type="GO" id="GO:0016787">
    <property type="term" value="F:hydrolase activity"/>
    <property type="evidence" value="ECO:0007669"/>
    <property type="project" value="UniProtKB-KW"/>
</dbReference>